<gene>
    <name evidence="7" type="ORF">GCM10009097_44290</name>
</gene>
<keyword evidence="5 6" id="KW-0472">Membrane</keyword>
<evidence type="ECO:0000256" key="2">
    <source>
        <dbReference type="ARBA" id="ARBA00022475"/>
    </source>
</evidence>
<feature type="transmembrane region" description="Helical" evidence="6">
    <location>
        <begin position="103"/>
        <end position="125"/>
    </location>
</feature>
<feature type="transmembrane region" description="Helical" evidence="6">
    <location>
        <begin position="266"/>
        <end position="290"/>
    </location>
</feature>
<accession>A0ABN1CNK9</accession>
<comment type="subcellular location">
    <subcellularLocation>
        <location evidence="1">Cell membrane</location>
        <topology evidence="1">Multi-pass membrane protein</topology>
    </subcellularLocation>
</comment>
<proteinExistence type="predicted"/>
<dbReference type="InterPro" id="IPR043428">
    <property type="entry name" value="LivM-like"/>
</dbReference>
<dbReference type="PANTHER" id="PTHR30482">
    <property type="entry name" value="HIGH-AFFINITY BRANCHED-CHAIN AMINO ACID TRANSPORT SYSTEM PERMEASE"/>
    <property type="match status" value="1"/>
</dbReference>
<sequence>MNLQAIVKPAALPGAASAGSPLGRWAPWVLLAVLAAFPFLSPVLGSEYYVSFMRRLFIIVLSVASLNFVLGYGGLVALGQAGFVGVGAYTLVVLTDSGVESAWVLWGVATLGAAIASLVVGVISLRTRGTYFIMITLAFAQMIYYVTVSLSAYGGDDGYSIPMRPELGLGLDSNDEATLYWVVLALTVALLAVLARISHSRFGKALIGCRDNETRMLAMGYPVYRIRLAAFVIAGAVAGLSGALLATHNSFVSPSMIHWTQSATVMVILVLGGVGHRWGAVVGTAVWLILEETLRNYTDFWHWPLGLLLILAVFWKPRGLATIFDGRRKEEA</sequence>
<keyword evidence="8" id="KW-1185">Reference proteome</keyword>
<dbReference type="CDD" id="cd06581">
    <property type="entry name" value="TM_PBP1_LivM_like"/>
    <property type="match status" value="1"/>
</dbReference>
<dbReference type="InterPro" id="IPR001851">
    <property type="entry name" value="ABC_transp_permease"/>
</dbReference>
<evidence type="ECO:0000256" key="3">
    <source>
        <dbReference type="ARBA" id="ARBA00022692"/>
    </source>
</evidence>
<feature type="transmembrane region" description="Helical" evidence="6">
    <location>
        <begin position="132"/>
        <end position="153"/>
    </location>
</feature>
<dbReference type="EMBL" id="BAAAEN010000021">
    <property type="protein sequence ID" value="GAA0521931.1"/>
    <property type="molecule type" value="Genomic_DNA"/>
</dbReference>
<evidence type="ECO:0000256" key="6">
    <source>
        <dbReference type="SAM" id="Phobius"/>
    </source>
</evidence>
<feature type="transmembrane region" description="Helical" evidence="6">
    <location>
        <begin position="56"/>
        <end position="83"/>
    </location>
</feature>
<feature type="transmembrane region" description="Helical" evidence="6">
    <location>
        <begin position="25"/>
        <end position="44"/>
    </location>
</feature>
<dbReference type="PANTHER" id="PTHR30482:SF17">
    <property type="entry name" value="ABC TRANSPORTER ATP-BINDING PROTEIN"/>
    <property type="match status" value="1"/>
</dbReference>
<reference evidence="7 8" key="1">
    <citation type="journal article" date="2019" name="Int. J. Syst. Evol. Microbiol.">
        <title>The Global Catalogue of Microorganisms (GCM) 10K type strain sequencing project: providing services to taxonomists for standard genome sequencing and annotation.</title>
        <authorList>
            <consortium name="The Broad Institute Genomics Platform"/>
            <consortium name="The Broad Institute Genome Sequencing Center for Infectious Disease"/>
            <person name="Wu L."/>
            <person name="Ma J."/>
        </authorList>
    </citation>
    <scope>NUCLEOTIDE SEQUENCE [LARGE SCALE GENOMIC DNA]</scope>
    <source>
        <strain evidence="7 8">JCM 14330</strain>
    </source>
</reference>
<dbReference type="RefSeq" id="WP_343928209.1">
    <property type="nucleotide sequence ID" value="NZ_BAAAEN010000021.1"/>
</dbReference>
<feature type="transmembrane region" description="Helical" evidence="6">
    <location>
        <begin position="178"/>
        <end position="197"/>
    </location>
</feature>
<evidence type="ECO:0000256" key="1">
    <source>
        <dbReference type="ARBA" id="ARBA00004651"/>
    </source>
</evidence>
<evidence type="ECO:0000256" key="5">
    <source>
        <dbReference type="ARBA" id="ARBA00023136"/>
    </source>
</evidence>
<keyword evidence="4 6" id="KW-1133">Transmembrane helix</keyword>
<keyword evidence="3 6" id="KW-0812">Transmembrane</keyword>
<dbReference type="Pfam" id="PF02653">
    <property type="entry name" value="BPD_transp_2"/>
    <property type="match status" value="1"/>
</dbReference>
<evidence type="ECO:0000313" key="7">
    <source>
        <dbReference type="EMBL" id="GAA0521931.1"/>
    </source>
</evidence>
<protein>
    <submittedName>
        <fullName evidence="7">Branched-chain amino acid ABC transporter permease</fullName>
    </submittedName>
</protein>
<dbReference type="Proteomes" id="UP001501706">
    <property type="component" value="Unassembled WGS sequence"/>
</dbReference>
<organism evidence="7 8">
    <name type="scientific">Pigmentiphaga daeguensis</name>
    <dbReference type="NCBI Taxonomy" id="414049"/>
    <lineage>
        <taxon>Bacteria</taxon>
        <taxon>Pseudomonadati</taxon>
        <taxon>Pseudomonadota</taxon>
        <taxon>Betaproteobacteria</taxon>
        <taxon>Burkholderiales</taxon>
        <taxon>Alcaligenaceae</taxon>
        <taxon>Pigmentiphaga</taxon>
    </lineage>
</organism>
<evidence type="ECO:0000256" key="4">
    <source>
        <dbReference type="ARBA" id="ARBA00022989"/>
    </source>
</evidence>
<feature type="transmembrane region" description="Helical" evidence="6">
    <location>
        <begin position="226"/>
        <end position="246"/>
    </location>
</feature>
<keyword evidence="2" id="KW-1003">Cell membrane</keyword>
<evidence type="ECO:0000313" key="8">
    <source>
        <dbReference type="Proteomes" id="UP001501706"/>
    </source>
</evidence>
<name>A0ABN1CNK9_9BURK</name>
<comment type="caution">
    <text evidence="7">The sequence shown here is derived from an EMBL/GenBank/DDBJ whole genome shotgun (WGS) entry which is preliminary data.</text>
</comment>